<dbReference type="Proteomes" id="UP001066276">
    <property type="component" value="Chromosome 3_1"/>
</dbReference>
<accession>A0AAV7U5G8</accession>
<evidence type="ECO:0000313" key="3">
    <source>
        <dbReference type="Proteomes" id="UP001066276"/>
    </source>
</evidence>
<keyword evidence="3" id="KW-1185">Reference proteome</keyword>
<dbReference type="EMBL" id="JANPWB010000005">
    <property type="protein sequence ID" value="KAJ1184252.1"/>
    <property type="molecule type" value="Genomic_DNA"/>
</dbReference>
<gene>
    <name evidence="2" type="ORF">NDU88_001060</name>
</gene>
<sequence>MLGTGQISITTPQPWTLTGELLSPQAAAAKAKEVAEQIMPMDFIETPLLKSPTLEQIIAECGRALRAAASLGTRTSNDPHIFTSDEDCGPCDDSLRGS</sequence>
<evidence type="ECO:0000313" key="2">
    <source>
        <dbReference type="EMBL" id="KAJ1184252.1"/>
    </source>
</evidence>
<evidence type="ECO:0000256" key="1">
    <source>
        <dbReference type="SAM" id="MobiDB-lite"/>
    </source>
</evidence>
<organism evidence="2 3">
    <name type="scientific">Pleurodeles waltl</name>
    <name type="common">Iberian ribbed newt</name>
    <dbReference type="NCBI Taxonomy" id="8319"/>
    <lineage>
        <taxon>Eukaryota</taxon>
        <taxon>Metazoa</taxon>
        <taxon>Chordata</taxon>
        <taxon>Craniata</taxon>
        <taxon>Vertebrata</taxon>
        <taxon>Euteleostomi</taxon>
        <taxon>Amphibia</taxon>
        <taxon>Batrachia</taxon>
        <taxon>Caudata</taxon>
        <taxon>Salamandroidea</taxon>
        <taxon>Salamandridae</taxon>
        <taxon>Pleurodelinae</taxon>
        <taxon>Pleurodeles</taxon>
    </lineage>
</organism>
<proteinExistence type="predicted"/>
<name>A0AAV7U5G8_PLEWA</name>
<reference evidence="2" key="1">
    <citation type="journal article" date="2022" name="bioRxiv">
        <title>Sequencing and chromosome-scale assembly of the giantPleurodeles waltlgenome.</title>
        <authorList>
            <person name="Brown T."/>
            <person name="Elewa A."/>
            <person name="Iarovenko S."/>
            <person name="Subramanian E."/>
            <person name="Araus A.J."/>
            <person name="Petzold A."/>
            <person name="Susuki M."/>
            <person name="Suzuki K.-i.T."/>
            <person name="Hayashi T."/>
            <person name="Toyoda A."/>
            <person name="Oliveira C."/>
            <person name="Osipova E."/>
            <person name="Leigh N.D."/>
            <person name="Simon A."/>
            <person name="Yun M.H."/>
        </authorList>
    </citation>
    <scope>NUCLEOTIDE SEQUENCE</scope>
    <source>
        <strain evidence="2">20211129_DDA</strain>
        <tissue evidence="2">Liver</tissue>
    </source>
</reference>
<feature type="region of interest" description="Disordered" evidence="1">
    <location>
        <begin position="75"/>
        <end position="98"/>
    </location>
</feature>
<comment type="caution">
    <text evidence="2">The sequence shown here is derived from an EMBL/GenBank/DDBJ whole genome shotgun (WGS) entry which is preliminary data.</text>
</comment>
<protein>
    <submittedName>
        <fullName evidence="2">Uncharacterized protein</fullName>
    </submittedName>
</protein>
<dbReference type="AlphaFoldDB" id="A0AAV7U5G8"/>